<dbReference type="Gene3D" id="2.60.40.4070">
    <property type="match status" value="1"/>
</dbReference>
<gene>
    <name evidence="2" type="ORF">BXT86_01910</name>
</gene>
<name>A0A1V4QGF7_UNCW3</name>
<accession>A0A1V4QGF7</accession>
<dbReference type="NCBIfam" id="TIGR04183">
    <property type="entry name" value="Por_Secre_tail"/>
    <property type="match status" value="1"/>
</dbReference>
<dbReference type="Pfam" id="PF13860">
    <property type="entry name" value="FlgD_ig"/>
    <property type="match status" value="1"/>
</dbReference>
<dbReference type="InterPro" id="IPR026444">
    <property type="entry name" value="Secre_tail"/>
</dbReference>
<dbReference type="InterPro" id="IPR028994">
    <property type="entry name" value="Integrin_alpha_N"/>
</dbReference>
<protein>
    <recommendedName>
        <fullName evidence="1">FlgD/Vpr Ig-like domain-containing protein</fullName>
    </recommendedName>
</protein>
<feature type="domain" description="FlgD/Vpr Ig-like" evidence="1">
    <location>
        <begin position="155"/>
        <end position="207"/>
    </location>
</feature>
<dbReference type="AlphaFoldDB" id="A0A1V4QGF7"/>
<organism evidence="2 3">
    <name type="scientific">candidate division WOR-3 bacterium 4484_100</name>
    <dbReference type="NCBI Taxonomy" id="1936077"/>
    <lineage>
        <taxon>Bacteria</taxon>
        <taxon>Bacteria division WOR-3</taxon>
    </lineage>
</organism>
<dbReference type="Proteomes" id="UP000191663">
    <property type="component" value="Unassembled WGS sequence"/>
</dbReference>
<evidence type="ECO:0000259" key="1">
    <source>
        <dbReference type="Pfam" id="PF13860"/>
    </source>
</evidence>
<dbReference type="EMBL" id="MUKB01000024">
    <property type="protein sequence ID" value="OPX18322.1"/>
    <property type="molecule type" value="Genomic_DNA"/>
</dbReference>
<comment type="caution">
    <text evidence="2">The sequence shown here is derived from an EMBL/GenBank/DDBJ whole genome shotgun (WGS) entry which is preliminary data.</text>
</comment>
<proteinExistence type="predicted"/>
<evidence type="ECO:0000313" key="2">
    <source>
        <dbReference type="EMBL" id="OPX18322.1"/>
    </source>
</evidence>
<reference evidence="3" key="1">
    <citation type="submission" date="2017-01" db="EMBL/GenBank/DDBJ databases">
        <title>Novel pathways for hydrocarbon cycling and metabolic interdependencies in hydrothermal sediment communities.</title>
        <authorList>
            <person name="Dombrowski N."/>
            <person name="Seitz K."/>
            <person name="Teske A."/>
            <person name="Baker B."/>
        </authorList>
    </citation>
    <scope>NUCLEOTIDE SEQUENCE [LARGE SCALE GENOMIC DNA]</scope>
</reference>
<evidence type="ECO:0000313" key="3">
    <source>
        <dbReference type="Proteomes" id="UP000191663"/>
    </source>
</evidence>
<sequence>MGCEIIRIDDHDAKLPVVADLDGDTIPEILFGSSDWNLYAYGLDCNQAPGFPLRLSNRIESNPAVVDINGDGKLELLCGSNDYKFYVFKLSSSYCVYPRFRFDQRNTGTYQTTVYPGIAERKVRTKNSHPGLTVFPDPFHKEVFIKFTGVMEEKYVTLKIYDVVGRLINSYKLRTKSLLDRQFTWSGVDRNGNPVANGVYFLKLETSRYSTIKKVVRLR</sequence>
<dbReference type="InterPro" id="IPR025965">
    <property type="entry name" value="FlgD/Vpr_Ig-like"/>
</dbReference>
<dbReference type="SUPFAM" id="SSF69318">
    <property type="entry name" value="Integrin alpha N-terminal domain"/>
    <property type="match status" value="1"/>
</dbReference>